<dbReference type="Pfam" id="PF07690">
    <property type="entry name" value="MFS_1"/>
    <property type="match status" value="2"/>
</dbReference>
<keyword evidence="5 6" id="KW-0472">Membrane</keyword>
<evidence type="ECO:0000259" key="7">
    <source>
        <dbReference type="PROSITE" id="PS50850"/>
    </source>
</evidence>
<reference evidence="8 9" key="1">
    <citation type="journal article" date="2015" name="Genome Announc.">
        <title>Genome Assemblies of Three Soil-Associated Devosia species: D. insulae, D. limi, and D. soli.</title>
        <authorList>
            <person name="Hassan Y.I."/>
            <person name="Lepp D."/>
            <person name="Zhou T."/>
        </authorList>
    </citation>
    <scope>NUCLEOTIDE SEQUENCE [LARGE SCALE GENOMIC DNA]</scope>
    <source>
        <strain evidence="8 9">DS-56</strain>
    </source>
</reference>
<feature type="transmembrane region" description="Helical" evidence="6">
    <location>
        <begin position="358"/>
        <end position="375"/>
    </location>
</feature>
<feature type="transmembrane region" description="Helical" evidence="6">
    <location>
        <begin position="70"/>
        <end position="89"/>
    </location>
</feature>
<dbReference type="PANTHER" id="PTHR43124:SF10">
    <property type="entry name" value="PURINE EFFLUX PUMP PBUE"/>
    <property type="match status" value="1"/>
</dbReference>
<comment type="caution">
    <text evidence="8">The sequence shown here is derived from an EMBL/GenBank/DDBJ whole genome shotgun (WGS) entry which is preliminary data.</text>
</comment>
<dbReference type="InterPro" id="IPR036259">
    <property type="entry name" value="MFS_trans_sf"/>
</dbReference>
<dbReference type="PROSITE" id="PS50850">
    <property type="entry name" value="MFS"/>
    <property type="match status" value="1"/>
</dbReference>
<sequence length="393" mass="40181">MDSRLYWLALAAFVGAIEGGLIAGLLPLIGADLGVSLGQAGLVVLFYSLAYAFGPPLLALLLGGVGRRRILAGAEFGFALCALLIVLSTTFEALVVVRTALAVVAGTYTGTAMATAAMIAPYGKRGRYMQVISMGQAIAALAGVPLGAWIAAQFGWRVVYVMLAIMAGLAATALYMRLPRGMLGDTLSIRDRLRVLRNPGVGRALLSTLLFMIGSSPLIVYIGALMAAVGVGYDTLPLVLLAGGIGAIACSATAGRMSDRFGSGRTATIAGLAVIVVMGVFFGLAWVPPAFALPALMLTVGAQGFVGRTYSIAVASHMAQIAPGAVPVAISLNMSAFMIGMAVAAALGGIVLDTWGATALPLIGIPLVALALLVWRSVPEGPGERANHDEPQG</sequence>
<feature type="transmembrane region" description="Helical" evidence="6">
    <location>
        <begin position="235"/>
        <end position="255"/>
    </location>
</feature>
<dbReference type="RefSeq" id="WP_069909706.1">
    <property type="nucleotide sequence ID" value="NZ_LAJE02000171.1"/>
</dbReference>
<evidence type="ECO:0000313" key="9">
    <source>
        <dbReference type="Proteomes" id="UP000095463"/>
    </source>
</evidence>
<dbReference type="Proteomes" id="UP000095463">
    <property type="component" value="Unassembled WGS sequence"/>
</dbReference>
<feature type="transmembrane region" description="Helical" evidence="6">
    <location>
        <begin position="41"/>
        <end position="63"/>
    </location>
</feature>
<gene>
    <name evidence="8" type="ORF">VW23_017925</name>
</gene>
<dbReference type="EMBL" id="LAJE02000171">
    <property type="protein sequence ID" value="OEO31088.1"/>
    <property type="molecule type" value="Genomic_DNA"/>
</dbReference>
<dbReference type="SUPFAM" id="SSF103473">
    <property type="entry name" value="MFS general substrate transporter"/>
    <property type="match status" value="1"/>
</dbReference>
<proteinExistence type="predicted"/>
<feature type="transmembrane region" description="Helical" evidence="6">
    <location>
        <begin position="267"/>
        <end position="287"/>
    </location>
</feature>
<dbReference type="GO" id="GO:0005886">
    <property type="term" value="C:plasma membrane"/>
    <property type="evidence" value="ECO:0007669"/>
    <property type="project" value="UniProtKB-SubCell"/>
</dbReference>
<feature type="transmembrane region" description="Helical" evidence="6">
    <location>
        <begin position="131"/>
        <end position="152"/>
    </location>
</feature>
<evidence type="ECO:0000256" key="2">
    <source>
        <dbReference type="ARBA" id="ARBA00022475"/>
    </source>
</evidence>
<evidence type="ECO:0000256" key="5">
    <source>
        <dbReference type="ARBA" id="ARBA00023136"/>
    </source>
</evidence>
<feature type="transmembrane region" description="Helical" evidence="6">
    <location>
        <begin position="204"/>
        <end position="229"/>
    </location>
</feature>
<feature type="transmembrane region" description="Helical" evidence="6">
    <location>
        <begin position="158"/>
        <end position="176"/>
    </location>
</feature>
<organism evidence="8 9">
    <name type="scientific">Devosia insulae DS-56</name>
    <dbReference type="NCBI Taxonomy" id="1116389"/>
    <lineage>
        <taxon>Bacteria</taxon>
        <taxon>Pseudomonadati</taxon>
        <taxon>Pseudomonadota</taxon>
        <taxon>Alphaproteobacteria</taxon>
        <taxon>Hyphomicrobiales</taxon>
        <taxon>Devosiaceae</taxon>
        <taxon>Devosia</taxon>
    </lineage>
</organism>
<feature type="transmembrane region" description="Helical" evidence="6">
    <location>
        <begin position="325"/>
        <end position="352"/>
    </location>
</feature>
<dbReference type="PANTHER" id="PTHR43124">
    <property type="entry name" value="PURINE EFFLUX PUMP PBUE"/>
    <property type="match status" value="1"/>
</dbReference>
<comment type="subcellular location">
    <subcellularLocation>
        <location evidence="1">Cell membrane</location>
        <topology evidence="1">Multi-pass membrane protein</topology>
    </subcellularLocation>
</comment>
<dbReference type="InterPro" id="IPR020846">
    <property type="entry name" value="MFS_dom"/>
</dbReference>
<dbReference type="CDD" id="cd17324">
    <property type="entry name" value="MFS_NepI_like"/>
    <property type="match status" value="1"/>
</dbReference>
<keyword evidence="3 6" id="KW-0812">Transmembrane</keyword>
<evidence type="ECO:0000256" key="6">
    <source>
        <dbReference type="SAM" id="Phobius"/>
    </source>
</evidence>
<feature type="transmembrane region" description="Helical" evidence="6">
    <location>
        <begin position="7"/>
        <end position="29"/>
    </location>
</feature>
<dbReference type="OrthoDB" id="9812189at2"/>
<evidence type="ECO:0000313" key="8">
    <source>
        <dbReference type="EMBL" id="OEO31088.1"/>
    </source>
</evidence>
<dbReference type="InterPro" id="IPR011701">
    <property type="entry name" value="MFS"/>
</dbReference>
<dbReference type="InterPro" id="IPR050189">
    <property type="entry name" value="MFS_Efflux_Transporters"/>
</dbReference>
<keyword evidence="9" id="KW-1185">Reference proteome</keyword>
<dbReference type="AlphaFoldDB" id="A0A1E5XR63"/>
<keyword evidence="4 6" id="KW-1133">Transmembrane helix</keyword>
<evidence type="ECO:0000256" key="1">
    <source>
        <dbReference type="ARBA" id="ARBA00004651"/>
    </source>
</evidence>
<protein>
    <recommendedName>
        <fullName evidence="7">Major facilitator superfamily (MFS) profile domain-containing protein</fullName>
    </recommendedName>
</protein>
<feature type="domain" description="Major facilitator superfamily (MFS) profile" evidence="7">
    <location>
        <begin position="4"/>
        <end position="382"/>
    </location>
</feature>
<accession>A0A1E5XR63</accession>
<feature type="transmembrane region" description="Helical" evidence="6">
    <location>
        <begin position="95"/>
        <end position="119"/>
    </location>
</feature>
<evidence type="ECO:0000256" key="3">
    <source>
        <dbReference type="ARBA" id="ARBA00022692"/>
    </source>
</evidence>
<dbReference type="Gene3D" id="1.20.1250.20">
    <property type="entry name" value="MFS general substrate transporter like domains"/>
    <property type="match status" value="1"/>
</dbReference>
<feature type="transmembrane region" description="Helical" evidence="6">
    <location>
        <begin position="293"/>
        <end position="313"/>
    </location>
</feature>
<dbReference type="GO" id="GO:0022857">
    <property type="term" value="F:transmembrane transporter activity"/>
    <property type="evidence" value="ECO:0007669"/>
    <property type="project" value="InterPro"/>
</dbReference>
<name>A0A1E5XR63_9HYPH</name>
<keyword evidence="2" id="KW-1003">Cell membrane</keyword>
<evidence type="ECO:0000256" key="4">
    <source>
        <dbReference type="ARBA" id="ARBA00022989"/>
    </source>
</evidence>